<feature type="compositionally biased region" description="Basic and acidic residues" evidence="1">
    <location>
        <begin position="1"/>
        <end position="11"/>
    </location>
</feature>
<keyword evidence="4" id="KW-1185">Reference proteome</keyword>
<accession>M0HWU8</accession>
<evidence type="ECO:0000313" key="3">
    <source>
        <dbReference type="EMBL" id="ELZ88177.1"/>
    </source>
</evidence>
<feature type="region of interest" description="Disordered" evidence="1">
    <location>
        <begin position="471"/>
        <end position="500"/>
    </location>
</feature>
<dbReference type="PATRIC" id="fig|1230453.4.peg.324"/>
<gene>
    <name evidence="3" type="ORF">C453_01867</name>
</gene>
<dbReference type="EMBL" id="AOLK01000008">
    <property type="protein sequence ID" value="ELZ88177.1"/>
    <property type="molecule type" value="Genomic_DNA"/>
</dbReference>
<feature type="compositionally biased region" description="Acidic residues" evidence="1">
    <location>
        <begin position="479"/>
        <end position="491"/>
    </location>
</feature>
<feature type="region of interest" description="Disordered" evidence="1">
    <location>
        <begin position="1"/>
        <end position="49"/>
    </location>
</feature>
<proteinExistence type="predicted"/>
<dbReference type="Proteomes" id="UP000011612">
    <property type="component" value="Unassembled WGS sequence"/>
</dbReference>
<dbReference type="STRING" id="1230453.C453_01867"/>
<organism evidence="3 4">
    <name type="scientific">Haloferax elongans ATCC BAA-1513</name>
    <dbReference type="NCBI Taxonomy" id="1230453"/>
    <lineage>
        <taxon>Archaea</taxon>
        <taxon>Methanobacteriati</taxon>
        <taxon>Methanobacteriota</taxon>
        <taxon>Stenosarchaea group</taxon>
        <taxon>Halobacteria</taxon>
        <taxon>Halobacteriales</taxon>
        <taxon>Haloferacaceae</taxon>
        <taxon>Haloferax</taxon>
    </lineage>
</organism>
<name>M0HWU8_HALEO</name>
<dbReference type="OrthoDB" id="186293at2157"/>
<feature type="region of interest" description="Disordered" evidence="1">
    <location>
        <begin position="77"/>
        <end position="148"/>
    </location>
</feature>
<dbReference type="AlphaFoldDB" id="M0HWU8"/>
<reference evidence="3 4" key="1">
    <citation type="journal article" date="2014" name="PLoS Genet.">
        <title>Phylogenetically driven sequencing of extremely halophilic archaea reveals strategies for static and dynamic osmo-response.</title>
        <authorList>
            <person name="Becker E.A."/>
            <person name="Seitzer P.M."/>
            <person name="Tritt A."/>
            <person name="Larsen D."/>
            <person name="Krusor M."/>
            <person name="Yao A.I."/>
            <person name="Wu D."/>
            <person name="Madern D."/>
            <person name="Eisen J.A."/>
            <person name="Darling A.E."/>
            <person name="Facciotti M.T."/>
        </authorList>
    </citation>
    <scope>NUCLEOTIDE SEQUENCE [LARGE SCALE GENOMIC DNA]</scope>
    <source>
        <strain evidence="3 4">ATCC BAA-1513</strain>
    </source>
</reference>
<dbReference type="Pfam" id="PF13699">
    <property type="entry name" value="eCIS_core"/>
    <property type="match status" value="1"/>
</dbReference>
<dbReference type="RefSeq" id="WP_008322325.1">
    <property type="nucleotide sequence ID" value="NZ_AOLK01000008.1"/>
</dbReference>
<protein>
    <recommendedName>
        <fullName evidence="2">eCIS core domain-containing protein</fullName>
    </recommendedName>
</protein>
<evidence type="ECO:0000256" key="1">
    <source>
        <dbReference type="SAM" id="MobiDB-lite"/>
    </source>
</evidence>
<feature type="compositionally biased region" description="Polar residues" evidence="1">
    <location>
        <begin position="12"/>
        <end position="26"/>
    </location>
</feature>
<evidence type="ECO:0000313" key="4">
    <source>
        <dbReference type="Proteomes" id="UP000011612"/>
    </source>
</evidence>
<sequence>MGFRSAKEKTSEGQQSSVVPSIQELTGGSDRSQRGGGSPTAQDAAGRFGLEMYRPGMDVQIQRLVQSHGASQVRQWADEGMTVDTMGKPRDMRQFRERQEERPAEVPKDIERRNAKSVQRSRNAHHEASKAGDAQVPDSVRDVISSPGQQLDASIQRAMEERMGDNLGDVRIHTGPSAAKACDDINARAFTVGNHIAFNHGEYDPSSPEGQHVLAHELAHVRQQTGGAVSMLPQQGELEIDPDPRLEREAEETAERVMRGGKIGVHRMQQSDVHVQRAAKGYHGSRRATKDDWQTPGTSEPTHETLSADELSKRVVELEQQVQANEKRTKQNNEGLSNVQQNLNTKIEENASTLEAHETQLDDATDHLSSLHDEVHTGLGEKAQTMAAGLIGTGVGSTGRAATQETMTQGIQEGHTAVDMLGPLGDVMMSNPEVAAAGLSALVFSGAVGMATETGVKGLLSGGKSLFDKGIDSLLGRDDETDEQREEDAAKEDESGILSW</sequence>
<dbReference type="InterPro" id="IPR025295">
    <property type="entry name" value="eCIS_core_dom"/>
</dbReference>
<feature type="compositionally biased region" description="Basic and acidic residues" evidence="1">
    <location>
        <begin position="87"/>
        <end position="114"/>
    </location>
</feature>
<feature type="region of interest" description="Disordered" evidence="1">
    <location>
        <begin position="271"/>
        <end position="307"/>
    </location>
</feature>
<comment type="caution">
    <text evidence="3">The sequence shown here is derived from an EMBL/GenBank/DDBJ whole genome shotgun (WGS) entry which is preliminary data.</text>
</comment>
<evidence type="ECO:0000259" key="2">
    <source>
        <dbReference type="Pfam" id="PF13699"/>
    </source>
</evidence>
<feature type="domain" description="eCIS core" evidence="2">
    <location>
        <begin position="150"/>
        <end position="227"/>
    </location>
</feature>